<dbReference type="GO" id="GO:1902201">
    <property type="term" value="P:negative regulation of bacterial-type flagellum-dependent cell motility"/>
    <property type="evidence" value="ECO:0007669"/>
    <property type="project" value="TreeGrafter"/>
</dbReference>
<dbReference type="GO" id="GO:0043709">
    <property type="term" value="P:cell adhesion involved in single-species biofilm formation"/>
    <property type="evidence" value="ECO:0007669"/>
    <property type="project" value="TreeGrafter"/>
</dbReference>
<dbReference type="InterPro" id="IPR029016">
    <property type="entry name" value="GAF-like_dom_sf"/>
</dbReference>
<dbReference type="PANTHER" id="PTHR45138:SF9">
    <property type="entry name" value="DIGUANYLATE CYCLASE DGCM-RELATED"/>
    <property type="match status" value="1"/>
</dbReference>
<name>A0A7X0HS22_9BACI</name>
<dbReference type="PANTHER" id="PTHR45138">
    <property type="entry name" value="REGULATORY COMPONENTS OF SENSORY TRANSDUCTION SYSTEM"/>
    <property type="match status" value="1"/>
</dbReference>
<dbReference type="SUPFAM" id="SSF55073">
    <property type="entry name" value="Nucleotide cyclase"/>
    <property type="match status" value="1"/>
</dbReference>
<dbReference type="InterPro" id="IPR043128">
    <property type="entry name" value="Rev_trsase/Diguanyl_cyclase"/>
</dbReference>
<dbReference type="NCBIfam" id="TIGR00254">
    <property type="entry name" value="GGDEF"/>
    <property type="match status" value="1"/>
</dbReference>
<comment type="caution">
    <text evidence="2">The sequence shown here is derived from an EMBL/GenBank/DDBJ whole genome shotgun (WGS) entry which is preliminary data.</text>
</comment>
<accession>A0A7X0HS22</accession>
<dbReference type="SMART" id="SM00267">
    <property type="entry name" value="GGDEF"/>
    <property type="match status" value="1"/>
</dbReference>
<dbReference type="GO" id="GO:0005886">
    <property type="term" value="C:plasma membrane"/>
    <property type="evidence" value="ECO:0007669"/>
    <property type="project" value="TreeGrafter"/>
</dbReference>
<gene>
    <name evidence="2" type="ORF">HNR53_002351</name>
</gene>
<dbReference type="GO" id="GO:0052621">
    <property type="term" value="F:diguanylate cyclase activity"/>
    <property type="evidence" value="ECO:0007669"/>
    <property type="project" value="TreeGrafter"/>
</dbReference>
<dbReference type="Gene3D" id="3.30.450.40">
    <property type="match status" value="2"/>
</dbReference>
<evidence type="ECO:0000313" key="3">
    <source>
        <dbReference type="Proteomes" id="UP000531594"/>
    </source>
</evidence>
<reference evidence="2 3" key="1">
    <citation type="submission" date="2020-08" db="EMBL/GenBank/DDBJ databases">
        <title>Genomic Encyclopedia of Type Strains, Phase IV (KMG-IV): sequencing the most valuable type-strain genomes for metagenomic binning, comparative biology and taxonomic classification.</title>
        <authorList>
            <person name="Goeker M."/>
        </authorList>
    </citation>
    <scope>NUCLEOTIDE SEQUENCE [LARGE SCALE GENOMIC DNA]</scope>
    <source>
        <strain evidence="2 3">DSM 5391</strain>
    </source>
</reference>
<evidence type="ECO:0000313" key="2">
    <source>
        <dbReference type="EMBL" id="MBB6445726.1"/>
    </source>
</evidence>
<proteinExistence type="predicted"/>
<sequence length="474" mass="53698">MENAKKTNKGFTEENRYKQLYRVTEKFHSSMNKESVLEEIILTLKDVYPAFTYFLFLSQDHKGYEGLPIKSLDYNSEDTSLMQSYVSGAIAFEDSVQERQSILYAPLKGKQGVYGVLQVIAPNTLAFPKNEVEFISLLATTAGGAIENAQLYQQTKQLVADLQLINETTRYLNTNLRLADTMDYMSKQIVTSFSAEETAFILFSYGDMNPIVQEGSTPFFFSEESKVYVNYFKEKILQEKEPLFMGDLTLPGEAKACLYQSAMAVPMVHSGNLKGYSLALHRKPYFFSFETFKLYVSLIQHSTLAFTNTILREALEKMVVTDYLTKLYSRNFLDDKIKASMEVDGGGIFIIMDIDNFKKINDTYGHQVGDEVIIQVADIIRSNIRGTDIGARWGGEELAVYLPRVSVEIGSQIAERLVTRVRETSHPTVTVSCGLSYWEKSKNDTYLALFKRADKALYEAKTSGKNKVVVQESE</sequence>
<dbReference type="Proteomes" id="UP000531594">
    <property type="component" value="Unassembled WGS sequence"/>
</dbReference>
<dbReference type="SUPFAM" id="SSF55781">
    <property type="entry name" value="GAF domain-like"/>
    <property type="match status" value="2"/>
</dbReference>
<dbReference type="InterPro" id="IPR029787">
    <property type="entry name" value="Nucleotide_cyclase"/>
</dbReference>
<dbReference type="RefSeq" id="WP_184526046.1">
    <property type="nucleotide sequence ID" value="NZ_JACHGK010000007.1"/>
</dbReference>
<dbReference type="InterPro" id="IPR050469">
    <property type="entry name" value="Diguanylate_Cyclase"/>
</dbReference>
<dbReference type="FunFam" id="3.30.70.270:FF:000001">
    <property type="entry name" value="Diguanylate cyclase domain protein"/>
    <property type="match status" value="1"/>
</dbReference>
<dbReference type="EMBL" id="JACHGK010000007">
    <property type="protein sequence ID" value="MBB6445726.1"/>
    <property type="molecule type" value="Genomic_DNA"/>
</dbReference>
<protein>
    <submittedName>
        <fullName evidence="2">Diguanylate cyclase (GGDEF)-like protein</fullName>
    </submittedName>
</protein>
<keyword evidence="3" id="KW-1185">Reference proteome</keyword>
<organism evidence="2 3">
    <name type="scientific">Bacillus benzoevorans</name>
    <dbReference type="NCBI Taxonomy" id="1456"/>
    <lineage>
        <taxon>Bacteria</taxon>
        <taxon>Bacillati</taxon>
        <taxon>Bacillota</taxon>
        <taxon>Bacilli</taxon>
        <taxon>Bacillales</taxon>
        <taxon>Bacillaceae</taxon>
        <taxon>Bacillus</taxon>
    </lineage>
</organism>
<dbReference type="Gene3D" id="3.30.70.270">
    <property type="match status" value="1"/>
</dbReference>
<dbReference type="Pfam" id="PF00990">
    <property type="entry name" value="GGDEF"/>
    <property type="match status" value="1"/>
</dbReference>
<dbReference type="AlphaFoldDB" id="A0A7X0HS22"/>
<dbReference type="InterPro" id="IPR000160">
    <property type="entry name" value="GGDEF_dom"/>
</dbReference>
<dbReference type="CDD" id="cd01949">
    <property type="entry name" value="GGDEF"/>
    <property type="match status" value="1"/>
</dbReference>
<evidence type="ECO:0000259" key="1">
    <source>
        <dbReference type="PROSITE" id="PS50887"/>
    </source>
</evidence>
<dbReference type="PROSITE" id="PS50887">
    <property type="entry name" value="GGDEF"/>
    <property type="match status" value="1"/>
</dbReference>
<feature type="domain" description="GGDEF" evidence="1">
    <location>
        <begin position="345"/>
        <end position="473"/>
    </location>
</feature>